<evidence type="ECO:0000313" key="4">
    <source>
        <dbReference type="EMBL" id="MFC4804156.1"/>
    </source>
</evidence>
<sequence>MKDNRFIKDLCILLFVLFLGTSSVFATTDVWEDQGIRKIGQISPLKPQSVEKKTNVSAIKKNVALPKDISKSFAKEAIEAAIKEGYATQTKDGKFLPKKNIQRHEFVYMVNRAFHFKQGKKVSFSDLGEKSSYYSDASIAVSEDYIYVFKGNRFAPNKYFYRWELPYLLGRALKRDFSNVDTSILERYSDRGSIPPSAKGAAAYFVQKGWIRPVQKGKFGATAILKKEEVVYALYRLRAEGQIKKPR</sequence>
<accession>A0ABV9QN89</accession>
<reference evidence="5" key="1">
    <citation type="journal article" date="2019" name="Int. J. Syst. Evol. Microbiol.">
        <title>The Global Catalogue of Microorganisms (GCM) 10K type strain sequencing project: providing services to taxonomists for standard genome sequencing and annotation.</title>
        <authorList>
            <consortium name="The Broad Institute Genomics Platform"/>
            <consortium name="The Broad Institute Genome Sequencing Center for Infectious Disease"/>
            <person name="Wu L."/>
            <person name="Ma J."/>
        </authorList>
    </citation>
    <scope>NUCLEOTIDE SEQUENCE [LARGE SCALE GENOMIC DNA]</scope>
    <source>
        <strain evidence="5">CCUG 46385</strain>
    </source>
</reference>
<evidence type="ECO:0000259" key="3">
    <source>
        <dbReference type="PROSITE" id="PS51272"/>
    </source>
</evidence>
<keyword evidence="1" id="KW-0677">Repeat</keyword>
<evidence type="ECO:0000256" key="2">
    <source>
        <dbReference type="SAM" id="SignalP"/>
    </source>
</evidence>
<protein>
    <submittedName>
        <fullName evidence="4">S-layer homology domain-containing protein</fullName>
    </submittedName>
</protein>
<feature type="signal peptide" evidence="2">
    <location>
        <begin position="1"/>
        <end position="26"/>
    </location>
</feature>
<feature type="chain" id="PRO_5046399282" evidence="2">
    <location>
        <begin position="27"/>
        <end position="247"/>
    </location>
</feature>
<keyword evidence="5" id="KW-1185">Reference proteome</keyword>
<evidence type="ECO:0000313" key="5">
    <source>
        <dbReference type="Proteomes" id="UP001595916"/>
    </source>
</evidence>
<feature type="domain" description="SLH" evidence="3">
    <location>
        <begin position="61"/>
        <end position="124"/>
    </location>
</feature>
<dbReference type="Pfam" id="PF00395">
    <property type="entry name" value="SLH"/>
    <property type="match status" value="1"/>
</dbReference>
<dbReference type="EMBL" id="JBHSHL010000013">
    <property type="protein sequence ID" value="MFC4804156.1"/>
    <property type="molecule type" value="Genomic_DNA"/>
</dbReference>
<dbReference type="PROSITE" id="PS51272">
    <property type="entry name" value="SLH"/>
    <property type="match status" value="1"/>
</dbReference>
<keyword evidence="2" id="KW-0732">Signal</keyword>
<dbReference type="InterPro" id="IPR001119">
    <property type="entry name" value="SLH_dom"/>
</dbReference>
<comment type="caution">
    <text evidence="4">The sequence shown here is derived from an EMBL/GenBank/DDBJ whole genome shotgun (WGS) entry which is preliminary data.</text>
</comment>
<organism evidence="4 5">
    <name type="scientific">Filifactor villosus</name>
    <dbReference type="NCBI Taxonomy" id="29374"/>
    <lineage>
        <taxon>Bacteria</taxon>
        <taxon>Bacillati</taxon>
        <taxon>Bacillota</taxon>
        <taxon>Clostridia</taxon>
        <taxon>Peptostreptococcales</taxon>
        <taxon>Filifactoraceae</taxon>
        <taxon>Filifactor</taxon>
    </lineage>
</organism>
<proteinExistence type="predicted"/>
<name>A0ABV9QN89_9FIRM</name>
<dbReference type="Proteomes" id="UP001595916">
    <property type="component" value="Unassembled WGS sequence"/>
</dbReference>
<gene>
    <name evidence="4" type="ORF">ACFO4R_03595</name>
</gene>
<dbReference type="RefSeq" id="WP_379787648.1">
    <property type="nucleotide sequence ID" value="NZ_JBHSHL010000013.1"/>
</dbReference>
<evidence type="ECO:0000256" key="1">
    <source>
        <dbReference type="ARBA" id="ARBA00022737"/>
    </source>
</evidence>